<name>A0A933NXS1_9HYPH</name>
<feature type="domain" description="Serine aminopeptidase S33" evidence="1">
    <location>
        <begin position="48"/>
        <end position="305"/>
    </location>
</feature>
<sequence>MNAIVDPEGPKLAVLPTNPVPEGARAGYFTTPDKVRLRYVTFPKTAGAAKGTVCLVQGRTEFIEKYFETIADFQKRGFAVATFDWRGQGGSDRLIPNRTLGYVRHFDDYWLDLRAFHANILLPDCPAPYYLVGHSMGGLVSLIAGTRDRMMFDRIFLSAPMVGIDRQPLSFAGMAALGDVVSLIGLGKVPVGRAADELPSEKAFGGNPLTSDFVRYMRTVDTWRERPDLIIGKPTFKWGAAAMHAMATAARDDFPLSLKVPVLMLAAARDEVVSTAATEQLGLRLRTGRHAVIAAARHELFMENDSIRAQVFAAFDAFITDQSA</sequence>
<keyword evidence="2" id="KW-0378">Hydrolase</keyword>
<dbReference type="SUPFAM" id="SSF53474">
    <property type="entry name" value="alpha/beta-Hydrolases"/>
    <property type="match status" value="1"/>
</dbReference>
<dbReference type="InterPro" id="IPR051044">
    <property type="entry name" value="MAG_DAG_Lipase"/>
</dbReference>
<protein>
    <submittedName>
        <fullName evidence="2">Alpha/beta hydrolase</fullName>
    </submittedName>
</protein>
<comment type="caution">
    <text evidence="2">The sequence shown here is derived from an EMBL/GenBank/DDBJ whole genome shotgun (WGS) entry which is preliminary data.</text>
</comment>
<dbReference type="Gene3D" id="3.40.50.1820">
    <property type="entry name" value="alpha/beta hydrolase"/>
    <property type="match status" value="1"/>
</dbReference>
<dbReference type="AlphaFoldDB" id="A0A933NXS1"/>
<proteinExistence type="predicted"/>
<dbReference type="GO" id="GO:0016787">
    <property type="term" value="F:hydrolase activity"/>
    <property type="evidence" value="ECO:0007669"/>
    <property type="project" value="UniProtKB-KW"/>
</dbReference>
<evidence type="ECO:0000313" key="3">
    <source>
        <dbReference type="Proteomes" id="UP000782610"/>
    </source>
</evidence>
<dbReference type="InterPro" id="IPR022742">
    <property type="entry name" value="Hydrolase_4"/>
</dbReference>
<organism evidence="2 3">
    <name type="scientific">Devosia nanyangense</name>
    <dbReference type="NCBI Taxonomy" id="1228055"/>
    <lineage>
        <taxon>Bacteria</taxon>
        <taxon>Pseudomonadati</taxon>
        <taxon>Pseudomonadota</taxon>
        <taxon>Alphaproteobacteria</taxon>
        <taxon>Hyphomicrobiales</taxon>
        <taxon>Devosiaceae</taxon>
        <taxon>Devosia</taxon>
    </lineage>
</organism>
<accession>A0A933NXS1</accession>
<dbReference type="EMBL" id="JACRAF010000009">
    <property type="protein sequence ID" value="MBI4920707.1"/>
    <property type="molecule type" value="Genomic_DNA"/>
</dbReference>
<reference evidence="2" key="1">
    <citation type="submission" date="2020-07" db="EMBL/GenBank/DDBJ databases">
        <title>Huge and variable diversity of episymbiotic CPR bacteria and DPANN archaea in groundwater ecosystems.</title>
        <authorList>
            <person name="He C.Y."/>
            <person name="Keren R."/>
            <person name="Whittaker M."/>
            <person name="Farag I.F."/>
            <person name="Doudna J."/>
            <person name="Cate J.H.D."/>
            <person name="Banfield J.F."/>
        </authorList>
    </citation>
    <scope>NUCLEOTIDE SEQUENCE</scope>
    <source>
        <strain evidence="2">NC_groundwater_1586_Pr3_B-0.1um_66_15</strain>
    </source>
</reference>
<dbReference type="Pfam" id="PF12146">
    <property type="entry name" value="Hydrolase_4"/>
    <property type="match status" value="1"/>
</dbReference>
<dbReference type="InterPro" id="IPR029058">
    <property type="entry name" value="AB_hydrolase_fold"/>
</dbReference>
<dbReference type="Proteomes" id="UP000782610">
    <property type="component" value="Unassembled WGS sequence"/>
</dbReference>
<gene>
    <name evidence="2" type="ORF">HY834_03085</name>
</gene>
<evidence type="ECO:0000313" key="2">
    <source>
        <dbReference type="EMBL" id="MBI4920707.1"/>
    </source>
</evidence>
<dbReference type="PANTHER" id="PTHR11614">
    <property type="entry name" value="PHOSPHOLIPASE-RELATED"/>
    <property type="match status" value="1"/>
</dbReference>
<evidence type="ECO:0000259" key="1">
    <source>
        <dbReference type="Pfam" id="PF12146"/>
    </source>
</evidence>